<keyword evidence="1" id="KW-0812">Transmembrane</keyword>
<organism evidence="2">
    <name type="scientific">uncultured Rubrobacteraceae bacterium</name>
    <dbReference type="NCBI Taxonomy" id="349277"/>
    <lineage>
        <taxon>Bacteria</taxon>
        <taxon>Bacillati</taxon>
        <taxon>Actinomycetota</taxon>
        <taxon>Rubrobacteria</taxon>
        <taxon>Rubrobacterales</taxon>
        <taxon>Rubrobacteraceae</taxon>
        <taxon>environmental samples</taxon>
    </lineage>
</organism>
<reference evidence="2" key="1">
    <citation type="submission" date="2020-02" db="EMBL/GenBank/DDBJ databases">
        <authorList>
            <person name="Meier V. D."/>
        </authorList>
    </citation>
    <scope>NUCLEOTIDE SEQUENCE</scope>
    <source>
        <strain evidence="2">AVDCRST_MAG37</strain>
    </source>
</reference>
<evidence type="ECO:0000256" key="1">
    <source>
        <dbReference type="SAM" id="Phobius"/>
    </source>
</evidence>
<dbReference type="EMBL" id="CADCVD010000170">
    <property type="protein sequence ID" value="CAA9458451.1"/>
    <property type="molecule type" value="Genomic_DNA"/>
</dbReference>
<protein>
    <submittedName>
        <fullName evidence="2">Uncharacterized MFS-type transporter Saci_1521</fullName>
    </submittedName>
</protein>
<feature type="transmembrane region" description="Helical" evidence="1">
    <location>
        <begin position="20"/>
        <end position="41"/>
    </location>
</feature>
<gene>
    <name evidence="2" type="ORF">AVDCRST_MAG37-3384</name>
</gene>
<proteinExistence type="predicted"/>
<keyword evidence="1" id="KW-0472">Membrane</keyword>
<evidence type="ECO:0000313" key="2">
    <source>
        <dbReference type="EMBL" id="CAA9458451.1"/>
    </source>
</evidence>
<sequence>MLIRSCLYWRGRGGSEIRAIAIALFYVIGTALGGITGPVIFRQPIGTGDRGTVLIEYLVAVQVKLTIGVKAERRSLESVAAPLTGIRQRTTASS</sequence>
<dbReference type="AlphaFoldDB" id="A0A6J4R657"/>
<accession>A0A6J4R657</accession>
<name>A0A6J4R657_9ACTN</name>
<keyword evidence="1" id="KW-1133">Transmembrane helix</keyword>